<feature type="compositionally biased region" description="Basic residues" evidence="4">
    <location>
        <begin position="275"/>
        <end position="284"/>
    </location>
</feature>
<comment type="similarity">
    <text evidence="2">Belongs to the NOC2 family.</text>
</comment>
<feature type="region of interest" description="Disordered" evidence="4">
    <location>
        <begin position="99"/>
        <end position="177"/>
    </location>
</feature>
<organism evidence="5 6">
    <name type="scientific">Monoraphidium neglectum</name>
    <dbReference type="NCBI Taxonomy" id="145388"/>
    <lineage>
        <taxon>Eukaryota</taxon>
        <taxon>Viridiplantae</taxon>
        <taxon>Chlorophyta</taxon>
        <taxon>core chlorophytes</taxon>
        <taxon>Chlorophyceae</taxon>
        <taxon>CS clade</taxon>
        <taxon>Sphaeropleales</taxon>
        <taxon>Selenastraceae</taxon>
        <taxon>Monoraphidium</taxon>
    </lineage>
</organism>
<gene>
    <name evidence="5" type="ORF">MNEG_15957</name>
</gene>
<dbReference type="AlphaFoldDB" id="A0A0D2LPX1"/>
<keyword evidence="6" id="KW-1185">Reference proteome</keyword>
<evidence type="ECO:0000256" key="2">
    <source>
        <dbReference type="ARBA" id="ARBA00005907"/>
    </source>
</evidence>
<dbReference type="OrthoDB" id="10266662at2759"/>
<evidence type="ECO:0000313" key="6">
    <source>
        <dbReference type="Proteomes" id="UP000054498"/>
    </source>
</evidence>
<dbReference type="GO" id="GO:0030690">
    <property type="term" value="C:Noc1p-Noc2p complex"/>
    <property type="evidence" value="ECO:0007669"/>
    <property type="project" value="TreeGrafter"/>
</dbReference>
<dbReference type="PANTHER" id="PTHR12687:SF4">
    <property type="entry name" value="NUCLEOLAR COMPLEX PROTEIN 2 HOMOLOG"/>
    <property type="match status" value="1"/>
</dbReference>
<dbReference type="KEGG" id="mng:MNEG_15957"/>
<dbReference type="GeneID" id="25733669"/>
<evidence type="ECO:0000256" key="1">
    <source>
        <dbReference type="ARBA" id="ARBA00004123"/>
    </source>
</evidence>
<sequence length="446" mass="47204">MRENSAAEGLQAALHLKTASAQLLVASLINVVTSCVPSASDDDDDDDEAAAAAGDAVAGDNVRLKGAVARHRAQLEALKARDPEFYAYLQQSDAELLGFGAGADDDEDADEDDADEDDEEDDGSEEEGLESDEEGDGKGKAAAAEKKTKKKAAKGAEEEGSSGDEEEEAAAEKEGRKAAVNVTSGMVEVWCARALEGASITAMRQLLKAYRVACHYGDSEAELDAGLRLSSGAAFNRLLLFVLREADGIFRRMLLPQDATAAAAAPAATANGVKKGGKGSKKAAKGAQEGQQQQQEQQQEQQKERRLDTTAEVLKSPRWKKVAVLVKSYLGNTLHLLTASAEAAMLAFVLRRLRASAPLLGPFAKIQRRTLRAALGVFGSADNAPRVQAILLVRAIALSCPPPALDSCLRGTYRAFAQNAKFVTAASLPHIHFMGAAVVEMTRLDA</sequence>
<dbReference type="GO" id="GO:0005654">
    <property type="term" value="C:nucleoplasm"/>
    <property type="evidence" value="ECO:0007669"/>
    <property type="project" value="TreeGrafter"/>
</dbReference>
<feature type="compositionally biased region" description="Basic and acidic residues" evidence="4">
    <location>
        <begin position="136"/>
        <end position="146"/>
    </location>
</feature>
<feature type="non-terminal residue" evidence="5">
    <location>
        <position position="446"/>
    </location>
</feature>
<evidence type="ECO:0000313" key="5">
    <source>
        <dbReference type="EMBL" id="KIY92006.1"/>
    </source>
</evidence>
<feature type="compositionally biased region" description="Low complexity" evidence="4">
    <location>
        <begin position="285"/>
        <end position="300"/>
    </location>
</feature>
<accession>A0A0D2LPX1</accession>
<evidence type="ECO:0000256" key="3">
    <source>
        <dbReference type="ARBA" id="ARBA00023242"/>
    </source>
</evidence>
<dbReference type="GO" id="GO:0005730">
    <property type="term" value="C:nucleolus"/>
    <property type="evidence" value="ECO:0007669"/>
    <property type="project" value="TreeGrafter"/>
</dbReference>
<comment type="subcellular location">
    <subcellularLocation>
        <location evidence="1">Nucleus</location>
    </subcellularLocation>
</comment>
<feature type="compositionally biased region" description="Acidic residues" evidence="4">
    <location>
        <begin position="158"/>
        <end position="169"/>
    </location>
</feature>
<dbReference type="STRING" id="145388.A0A0D2LPX1"/>
<keyword evidence="3" id="KW-0539">Nucleus</keyword>
<feature type="compositionally biased region" description="Acidic residues" evidence="4">
    <location>
        <begin position="103"/>
        <end position="135"/>
    </location>
</feature>
<feature type="region of interest" description="Disordered" evidence="4">
    <location>
        <begin position="265"/>
        <end position="311"/>
    </location>
</feature>
<dbReference type="Proteomes" id="UP000054498">
    <property type="component" value="Unassembled WGS sequence"/>
</dbReference>
<protein>
    <recommendedName>
        <fullName evidence="7">Nucleolar complex protein 2</fullName>
    </recommendedName>
</protein>
<proteinExistence type="inferred from homology"/>
<dbReference type="InterPro" id="IPR005343">
    <property type="entry name" value="Noc2"/>
</dbReference>
<reference evidence="5 6" key="1">
    <citation type="journal article" date="2013" name="BMC Genomics">
        <title>Reconstruction of the lipid metabolism for the microalga Monoraphidium neglectum from its genome sequence reveals characteristics suitable for biofuel production.</title>
        <authorList>
            <person name="Bogen C."/>
            <person name="Al-Dilaimi A."/>
            <person name="Albersmeier A."/>
            <person name="Wichmann J."/>
            <person name="Grundmann M."/>
            <person name="Rupp O."/>
            <person name="Lauersen K.J."/>
            <person name="Blifernez-Klassen O."/>
            <person name="Kalinowski J."/>
            <person name="Goesmann A."/>
            <person name="Mussgnug J.H."/>
            <person name="Kruse O."/>
        </authorList>
    </citation>
    <scope>NUCLEOTIDE SEQUENCE [LARGE SCALE GENOMIC DNA]</scope>
    <source>
        <strain evidence="5 6">SAG 48.87</strain>
    </source>
</reference>
<dbReference type="GO" id="GO:0042273">
    <property type="term" value="P:ribosomal large subunit biogenesis"/>
    <property type="evidence" value="ECO:0007669"/>
    <property type="project" value="TreeGrafter"/>
</dbReference>
<evidence type="ECO:0000256" key="4">
    <source>
        <dbReference type="SAM" id="MobiDB-lite"/>
    </source>
</evidence>
<dbReference type="RefSeq" id="XP_013891026.1">
    <property type="nucleotide sequence ID" value="XM_014035572.1"/>
</dbReference>
<evidence type="ECO:0008006" key="7">
    <source>
        <dbReference type="Google" id="ProtNLM"/>
    </source>
</evidence>
<dbReference type="EMBL" id="KK106048">
    <property type="protein sequence ID" value="KIY92006.1"/>
    <property type="molecule type" value="Genomic_DNA"/>
</dbReference>
<dbReference type="PANTHER" id="PTHR12687">
    <property type="entry name" value="NUCLEOLAR COMPLEX 2 AND RAD4-RELATED"/>
    <property type="match status" value="1"/>
</dbReference>
<name>A0A0D2LPX1_9CHLO</name>
<dbReference type="GO" id="GO:0030691">
    <property type="term" value="C:Noc2p-Noc3p complex"/>
    <property type="evidence" value="ECO:0007669"/>
    <property type="project" value="TreeGrafter"/>
</dbReference>
<dbReference type="PROSITE" id="PS51257">
    <property type="entry name" value="PROKAR_LIPOPROTEIN"/>
    <property type="match status" value="1"/>
</dbReference>